<dbReference type="EC" id="2.7.13.3" evidence="3"/>
<dbReference type="CDD" id="cd00082">
    <property type="entry name" value="HisKA"/>
    <property type="match status" value="1"/>
</dbReference>
<dbReference type="PROSITE" id="PS50112">
    <property type="entry name" value="PAS"/>
    <property type="match status" value="1"/>
</dbReference>
<dbReference type="PROSITE" id="PS50113">
    <property type="entry name" value="PAC"/>
    <property type="match status" value="1"/>
</dbReference>
<evidence type="ECO:0000259" key="15">
    <source>
        <dbReference type="PROSITE" id="PS50113"/>
    </source>
</evidence>
<gene>
    <name evidence="16" type="ORF">CLOBOL_02313</name>
</gene>
<dbReference type="Pfam" id="PF02518">
    <property type="entry name" value="HATPase_c"/>
    <property type="match status" value="1"/>
</dbReference>
<feature type="domain" description="Histidine kinase" evidence="12">
    <location>
        <begin position="611"/>
        <end position="835"/>
    </location>
</feature>
<keyword evidence="6" id="KW-0418">Kinase</keyword>
<dbReference type="Proteomes" id="UP000005396">
    <property type="component" value="Unassembled WGS sequence"/>
</dbReference>
<dbReference type="PROSITE" id="PS50109">
    <property type="entry name" value="HIS_KIN"/>
    <property type="match status" value="1"/>
</dbReference>
<evidence type="ECO:0000256" key="1">
    <source>
        <dbReference type="ARBA" id="ARBA00000085"/>
    </source>
</evidence>
<dbReference type="eggNOG" id="COG2205">
    <property type="taxonomic scope" value="Bacteria"/>
</dbReference>
<reference evidence="16 17" key="1">
    <citation type="submission" date="2007-08" db="EMBL/GenBank/DDBJ databases">
        <authorList>
            <person name="Fulton L."/>
            <person name="Clifton S."/>
            <person name="Fulton B."/>
            <person name="Xu J."/>
            <person name="Minx P."/>
            <person name="Pepin K.H."/>
            <person name="Johnson M."/>
            <person name="Thiruvilangam P."/>
            <person name="Bhonagiri V."/>
            <person name="Nash W.E."/>
            <person name="Mardis E.R."/>
            <person name="Wilson R.K."/>
        </authorList>
    </citation>
    <scope>NUCLEOTIDE SEQUENCE [LARGE SCALE GENOMIC DNA]</scope>
    <source>
        <strain evidence="17">ATCC BAA-613 / DSM 15670 / CCUG 46953 / JCM 12243 / WAL 16351</strain>
    </source>
</reference>
<feature type="transmembrane region" description="Helical" evidence="11">
    <location>
        <begin position="14"/>
        <end position="33"/>
    </location>
</feature>
<dbReference type="InterPro" id="IPR000700">
    <property type="entry name" value="PAS-assoc_C"/>
</dbReference>
<organism evidence="16 17">
    <name type="scientific">Enterocloster bolteae (strain ATCC BAA-613 / DSM 15670 / CCUG 46953 / JCM 12243 / WAL 16351)</name>
    <name type="common">Clostridium bolteae</name>
    <dbReference type="NCBI Taxonomy" id="411902"/>
    <lineage>
        <taxon>Bacteria</taxon>
        <taxon>Bacillati</taxon>
        <taxon>Bacillota</taxon>
        <taxon>Clostridia</taxon>
        <taxon>Lachnospirales</taxon>
        <taxon>Lachnospiraceae</taxon>
        <taxon>Enterocloster</taxon>
    </lineage>
</organism>
<dbReference type="InterPro" id="IPR001789">
    <property type="entry name" value="Sig_transdc_resp-reg_receiver"/>
</dbReference>
<dbReference type="SUPFAM" id="SSF52172">
    <property type="entry name" value="CheY-like"/>
    <property type="match status" value="2"/>
</dbReference>
<keyword evidence="6" id="KW-0808">Transferase</keyword>
<dbReference type="InterPro" id="IPR003594">
    <property type="entry name" value="HATPase_dom"/>
</dbReference>
<evidence type="ECO:0000313" key="17">
    <source>
        <dbReference type="Proteomes" id="UP000005396"/>
    </source>
</evidence>
<dbReference type="CDD" id="cd12912">
    <property type="entry name" value="PDC2_MCP_like"/>
    <property type="match status" value="1"/>
</dbReference>
<dbReference type="GO" id="GO:0000155">
    <property type="term" value="F:phosphorelay sensor kinase activity"/>
    <property type="evidence" value="ECO:0007669"/>
    <property type="project" value="InterPro"/>
</dbReference>
<dbReference type="InterPro" id="IPR013655">
    <property type="entry name" value="PAS_fold_3"/>
</dbReference>
<sequence length="1114" mass="125402">MVMDKNSTSIKKKIAMAAVLVGAVLSILTFLFIHEVKEELWKQSVQTIIESTQQGCNTLKVQLMDDYQSMGTVTLNLREIASGQREELELLMDNYAQIENGISLYLQDGVCIPSGSVIDEKAEAVLLDTDRGNGIIDPHISSVTGVNVFDLFMGVTLKDGVRGYLVKEYEVDCIVDSFTLSFYNNAGFSYVVNQKGDVLIRSPHPNSNKTVQNLFDMLPETQNSRESLDQFARSLQSSYTGWATFNYQGEATVFCYTPLKLQSDWYLISIIPQSVVNAQTNEILMRSFTLIGCILLGIALLLVFYLRYANRTNRKLKNQAVYISRLYNAVPEGIALMSVEAPYDFRLMNQEGMRLFRCQEGASNEAMKGKSLRDVIHPEDYENLVQLFKDTADSGRKNIFEVRVITLDNGFFWAAGIVERTLDENGNPVLISAFHDITDEKLAEEAAEREKLQERLTLVGAISNAYPVIISLNLTRDSLNFIYVKPGLMLELGNQESYSQLYEYVAASIHPEHLEEFCRRFSAENLNKTLGQEKNEVFLDVRQMLGDGRYHWVSMQIIHVDNPYSGDKLAILISRRIDEQRYEEEQKRSALQSALDNARAASEAKSQFLSNMSHDIRTPMNAIVGMTAIASTRLDDRERVMECLKKISLSSKHLLSLINDVLDMSKIESGKLSIREEPFNLAELVTESAELVRPQAEAKHLEMDVHLKGLKNEEVVGDSLRIRQIYINILSNAAKYTPEGGSVHVEVRQEQGAGRGYGRYVFRCADTGIGMSSEFMSKLFQPFERAQDSTNSRVTGTGLGMAITKNLIDLMNGDIRVESRPREGSVFTVALPLQFQDAAPEAVPEEWVGIHCLIVDDDEQTCENASELLEDMGLRPQFVTKGAEAVRRVLDLKDSDDPFRLVIVDWKMPDMDGVEVARRIRQEVGREIPVIVLTAYDWSEIEAEAREAGVSAFLAKPFYRSKICYLLSGLSGEKEPVQWSGFTGKSDFTGKRVLLVEDNEMNREIAGTLIEEMGVEVEEACDGEEALERFKQVPEHYYNMILMDVQMPKMDGYESTRAIRALEREDAASVPIIAMTANAFAEDVQNALHAGMTAHFAKPIDASVLEQMLYKYLR</sequence>
<evidence type="ECO:0000256" key="7">
    <source>
        <dbReference type="ARBA" id="ARBA00023012"/>
    </source>
</evidence>
<dbReference type="InterPro" id="IPR000014">
    <property type="entry name" value="PAS"/>
</dbReference>
<dbReference type="EMBL" id="ABCC02000023">
    <property type="protein sequence ID" value="EDP17241.1"/>
    <property type="molecule type" value="Genomic_DNA"/>
</dbReference>
<keyword evidence="11" id="KW-0472">Membrane</keyword>
<proteinExistence type="inferred from homology"/>
<dbReference type="InterPro" id="IPR004358">
    <property type="entry name" value="Sig_transdc_His_kin-like_C"/>
</dbReference>
<evidence type="ECO:0000313" key="16">
    <source>
        <dbReference type="EMBL" id="EDP17241.1"/>
    </source>
</evidence>
<dbReference type="SMART" id="SM00387">
    <property type="entry name" value="HATPase_c"/>
    <property type="match status" value="1"/>
</dbReference>
<dbReference type="CDD" id="cd17546">
    <property type="entry name" value="REC_hyHK_CKI1_RcsC-like"/>
    <property type="match status" value="2"/>
</dbReference>
<feature type="modified residue" description="4-aspartylphosphate" evidence="10">
    <location>
        <position position="1044"/>
    </location>
</feature>
<comment type="catalytic activity">
    <reaction evidence="1">
        <text>ATP + protein L-histidine = ADP + protein N-phospho-L-histidine.</text>
        <dbReference type="EC" id="2.7.13.3"/>
    </reaction>
</comment>
<dbReference type="Gene3D" id="3.30.565.10">
    <property type="entry name" value="Histidine kinase-like ATPase, C-terminal domain"/>
    <property type="match status" value="1"/>
</dbReference>
<dbReference type="InterPro" id="IPR011006">
    <property type="entry name" value="CheY-like_superfamily"/>
</dbReference>
<evidence type="ECO:0000256" key="10">
    <source>
        <dbReference type="PROSITE-ProRule" id="PRU00169"/>
    </source>
</evidence>
<evidence type="ECO:0000256" key="4">
    <source>
        <dbReference type="ARBA" id="ARBA00018672"/>
    </source>
</evidence>
<dbReference type="FunFam" id="3.30.565.10:FF:000010">
    <property type="entry name" value="Sensor histidine kinase RcsC"/>
    <property type="match status" value="1"/>
</dbReference>
<evidence type="ECO:0000256" key="9">
    <source>
        <dbReference type="ARBA" id="ARBA00074306"/>
    </source>
</evidence>
<dbReference type="Pfam" id="PF08447">
    <property type="entry name" value="PAS_3"/>
    <property type="match status" value="1"/>
</dbReference>
<dbReference type="SMART" id="SM00388">
    <property type="entry name" value="HisKA"/>
    <property type="match status" value="1"/>
</dbReference>
<dbReference type="InterPro" id="IPR036097">
    <property type="entry name" value="HisK_dim/P_sf"/>
</dbReference>
<dbReference type="InterPro" id="IPR005467">
    <property type="entry name" value="His_kinase_dom"/>
</dbReference>
<evidence type="ECO:0000259" key="14">
    <source>
        <dbReference type="PROSITE" id="PS50112"/>
    </source>
</evidence>
<keyword evidence="11" id="KW-0812">Transmembrane</keyword>
<keyword evidence="5 10" id="KW-0597">Phosphoprotein</keyword>
<dbReference type="eggNOG" id="COG0784">
    <property type="taxonomic scope" value="Bacteria"/>
</dbReference>
<dbReference type="SUPFAM" id="SSF55874">
    <property type="entry name" value="ATPase domain of HSP90 chaperone/DNA topoisomerase II/histidine kinase"/>
    <property type="match status" value="1"/>
</dbReference>
<comment type="similarity">
    <text evidence="2">In the N-terminal section; belongs to the phytochrome family.</text>
</comment>
<dbReference type="Pfam" id="PF00072">
    <property type="entry name" value="Response_reg"/>
    <property type="match status" value="2"/>
</dbReference>
<accession>A8RNY2</accession>
<evidence type="ECO:0000256" key="3">
    <source>
        <dbReference type="ARBA" id="ARBA00012438"/>
    </source>
</evidence>
<dbReference type="PaxDb" id="411902-CLOBOL_02313"/>
<feature type="domain" description="PAC" evidence="15">
    <location>
        <begin position="398"/>
        <end position="449"/>
    </location>
</feature>
<dbReference type="PANTHER" id="PTHR45339:SF1">
    <property type="entry name" value="HYBRID SIGNAL TRANSDUCTION HISTIDINE KINASE J"/>
    <property type="match status" value="1"/>
</dbReference>
<dbReference type="CDD" id="cd16922">
    <property type="entry name" value="HATPase_EvgS-ArcB-TorS-like"/>
    <property type="match status" value="1"/>
</dbReference>
<dbReference type="Pfam" id="PF00512">
    <property type="entry name" value="HisKA"/>
    <property type="match status" value="1"/>
</dbReference>
<keyword evidence="11" id="KW-1133">Transmembrane helix</keyword>
<evidence type="ECO:0000259" key="13">
    <source>
        <dbReference type="PROSITE" id="PS50110"/>
    </source>
</evidence>
<dbReference type="Gene3D" id="3.30.450.20">
    <property type="entry name" value="PAS domain"/>
    <property type="match status" value="2"/>
</dbReference>
<evidence type="ECO:0000256" key="11">
    <source>
        <dbReference type="SAM" id="Phobius"/>
    </source>
</evidence>
<comment type="function">
    <text evidence="8">May play the central regulatory role in sporulation. It may be an element of the effector pathway responsible for the activation of sporulation genes in response to nutritional stress. Spo0A may act in concert with spo0H (a sigma factor) to control the expression of some genes that are critical to the sporulation process.</text>
</comment>
<dbReference type="InterPro" id="IPR003661">
    <property type="entry name" value="HisK_dim/P_dom"/>
</dbReference>
<evidence type="ECO:0000259" key="12">
    <source>
        <dbReference type="PROSITE" id="PS50109"/>
    </source>
</evidence>
<dbReference type="Gene3D" id="1.10.287.130">
    <property type="match status" value="1"/>
</dbReference>
<feature type="domain" description="PAS" evidence="14">
    <location>
        <begin position="361"/>
        <end position="395"/>
    </location>
</feature>
<dbReference type="PROSITE" id="PS50110">
    <property type="entry name" value="RESPONSE_REGULATORY"/>
    <property type="match status" value="2"/>
</dbReference>
<name>A8RNY2_ENTBW</name>
<feature type="domain" description="Response regulatory" evidence="13">
    <location>
        <begin position="992"/>
        <end position="1113"/>
    </location>
</feature>
<dbReference type="Gene3D" id="3.40.50.2300">
    <property type="match status" value="2"/>
</dbReference>
<dbReference type="NCBIfam" id="TIGR00229">
    <property type="entry name" value="sensory_box"/>
    <property type="match status" value="1"/>
</dbReference>
<dbReference type="InterPro" id="IPR036890">
    <property type="entry name" value="HATPase_C_sf"/>
</dbReference>
<dbReference type="HOGENOM" id="CLU_000445_114_21_9"/>
<comment type="caution">
    <text evidence="16">The sequence shown here is derived from an EMBL/GenBank/DDBJ whole genome shotgun (WGS) entry which is preliminary data.</text>
</comment>
<keyword evidence="7" id="KW-0902">Two-component regulatory system</keyword>
<feature type="transmembrane region" description="Helical" evidence="11">
    <location>
        <begin position="288"/>
        <end position="308"/>
    </location>
</feature>
<dbReference type="InterPro" id="IPR035965">
    <property type="entry name" value="PAS-like_dom_sf"/>
</dbReference>
<dbReference type="PRINTS" id="PR00344">
    <property type="entry name" value="BCTRLSENSOR"/>
</dbReference>
<evidence type="ECO:0000256" key="5">
    <source>
        <dbReference type="ARBA" id="ARBA00022553"/>
    </source>
</evidence>
<reference evidence="16 17" key="2">
    <citation type="submission" date="2007-09" db="EMBL/GenBank/DDBJ databases">
        <title>Draft genome sequence of Clostridium bolteae (ATCC BAA-613).</title>
        <authorList>
            <person name="Sudarsanam P."/>
            <person name="Ley R."/>
            <person name="Guruge J."/>
            <person name="Turnbaugh P.J."/>
            <person name="Mahowald M."/>
            <person name="Liep D."/>
            <person name="Gordon J."/>
        </authorList>
    </citation>
    <scope>NUCLEOTIDE SEQUENCE [LARGE SCALE GENOMIC DNA]</scope>
    <source>
        <strain evidence="17">ATCC BAA-613 / DSM 15670 / CCUG 46953 / JCM 12243 / WAL 16351</strain>
    </source>
</reference>
<feature type="modified residue" description="4-aspartylphosphate" evidence="10">
    <location>
        <position position="905"/>
    </location>
</feature>
<evidence type="ECO:0000256" key="2">
    <source>
        <dbReference type="ARBA" id="ARBA00006402"/>
    </source>
</evidence>
<protein>
    <recommendedName>
        <fullName evidence="9">Circadian input-output histidine kinase CikA</fullName>
        <ecNumber evidence="3">2.7.13.3</ecNumber>
    </recommendedName>
    <alternativeName>
        <fullName evidence="4">Stage 0 sporulation protein A homolog</fullName>
    </alternativeName>
</protein>
<evidence type="ECO:0000256" key="6">
    <source>
        <dbReference type="ARBA" id="ARBA00022777"/>
    </source>
</evidence>
<dbReference type="SMART" id="SM00448">
    <property type="entry name" value="REC"/>
    <property type="match status" value="2"/>
</dbReference>
<dbReference type="SUPFAM" id="SSF47384">
    <property type="entry name" value="Homodimeric domain of signal transducing histidine kinase"/>
    <property type="match status" value="1"/>
</dbReference>
<dbReference type="CDD" id="cd00130">
    <property type="entry name" value="PAS"/>
    <property type="match status" value="1"/>
</dbReference>
<evidence type="ECO:0000256" key="8">
    <source>
        <dbReference type="ARBA" id="ARBA00024867"/>
    </source>
</evidence>
<feature type="domain" description="Response regulatory" evidence="13">
    <location>
        <begin position="851"/>
        <end position="971"/>
    </location>
</feature>
<dbReference type="PANTHER" id="PTHR45339">
    <property type="entry name" value="HYBRID SIGNAL TRANSDUCTION HISTIDINE KINASE J"/>
    <property type="match status" value="1"/>
</dbReference>
<dbReference type="AlphaFoldDB" id="A8RNY2"/>
<dbReference type="SUPFAM" id="SSF55785">
    <property type="entry name" value="PYP-like sensor domain (PAS domain)"/>
    <property type="match status" value="1"/>
</dbReference>